<name>A0A7Y0MTI2_VIBAL</name>
<dbReference type="EMBL" id="JABCMA010000002">
    <property type="protein sequence ID" value="NMR72642.1"/>
    <property type="molecule type" value="Genomic_DNA"/>
</dbReference>
<dbReference type="AlphaFoldDB" id="A0A7Y0MTI2"/>
<gene>
    <name evidence="1" type="ORF">HKB35_03300</name>
</gene>
<evidence type="ECO:0000313" key="1">
    <source>
        <dbReference type="EMBL" id="NMR72642.1"/>
    </source>
</evidence>
<dbReference type="RefSeq" id="WP_025590927.1">
    <property type="nucleotide sequence ID" value="NZ_JABCMA010000002.1"/>
</dbReference>
<proteinExistence type="predicted"/>
<protein>
    <recommendedName>
        <fullName evidence="3">Replication initiation protein</fullName>
    </recommendedName>
</protein>
<evidence type="ECO:0008006" key="3">
    <source>
        <dbReference type="Google" id="ProtNLM"/>
    </source>
</evidence>
<reference evidence="1 2" key="1">
    <citation type="submission" date="2020-04" db="EMBL/GenBank/DDBJ databases">
        <title>Whole-genome sequencing of Vibrio spp. from China reveals different genetic environments of blaCTX-M-14 among diverse lineages.</title>
        <authorList>
            <person name="Zheng Z."/>
            <person name="Ye L."/>
            <person name="Chen S."/>
        </authorList>
    </citation>
    <scope>NUCLEOTIDE SEQUENCE [LARGE SCALE GENOMIC DNA]</scope>
    <source>
        <strain evidence="1 2">Vb1636</strain>
    </source>
</reference>
<organism evidence="1 2">
    <name type="scientific">Vibrio alginolyticus</name>
    <dbReference type="NCBI Taxonomy" id="663"/>
    <lineage>
        <taxon>Bacteria</taxon>
        <taxon>Pseudomonadati</taxon>
        <taxon>Pseudomonadota</taxon>
        <taxon>Gammaproteobacteria</taxon>
        <taxon>Vibrionales</taxon>
        <taxon>Vibrionaceae</taxon>
        <taxon>Vibrio</taxon>
    </lineage>
</organism>
<comment type="caution">
    <text evidence="1">The sequence shown here is derived from an EMBL/GenBank/DDBJ whole genome shotgun (WGS) entry which is preliminary data.</text>
</comment>
<evidence type="ECO:0000313" key="2">
    <source>
        <dbReference type="Proteomes" id="UP000565155"/>
    </source>
</evidence>
<dbReference type="Proteomes" id="UP000565155">
    <property type="component" value="Unassembled WGS sequence"/>
</dbReference>
<accession>A0A7Y0MTI2</accession>
<sequence>MSVKTTKNNPKHKVLIVERQFIHTHFNEYQRLLLPSGLSFKALKVAYYLLHHNQLINYYNQSNEIVTCRISLSELCSYFQSSRKPMLEILYDLKHPLIQIDSIDNFYITYSVDTASFNSRKVVMNDNHHGYKTNQSYFINLDEMKPHRSIIGWMMSNFKSYYGQQVKLKREFLFDLFGYDRETEKDRKNAVRVIKRASKPQGYTYQNYSFVLAKPMKKQAVEDDYAVQLSQLNAESEQEYNLSLYDEVYYGQL</sequence>